<accession>A0ABX3KQ79</accession>
<proteinExistence type="predicted"/>
<protein>
    <recommendedName>
        <fullName evidence="1">THIF-type NAD/FAD binding fold domain-containing protein</fullName>
    </recommendedName>
</protein>
<dbReference type="PANTHER" id="PTHR10953">
    <property type="entry name" value="UBIQUITIN-ACTIVATING ENZYME E1"/>
    <property type="match status" value="1"/>
</dbReference>
<evidence type="ECO:0000313" key="3">
    <source>
        <dbReference type="Proteomes" id="UP000189431"/>
    </source>
</evidence>
<sequence>MLDEHEYQRYDRQIALKCVDIEGQERLKATRILVIGAGGLGSAAAPYLASSGVGHITISDFDKVELSNLHRQTCFTENDIGRYKSEAMCDRLLTNNSHISCVPITSKQSSQLLTEAIIEHDLVLDCTDNKPTRELINEICWQQKTLLISGSAIRTEGQVGVFTANKNEACYQCISSQFSDAPSSCVMSGILPPVVGIIGSMQALIAINSIIAPNSVVTNAFYYFDGLSMEWIPYKVKPAPACKICG</sequence>
<reference evidence="3" key="1">
    <citation type="submission" date="2017-01" db="EMBL/GenBank/DDBJ databases">
        <title>Draft genome of the species Salinivibrio costicola subsp. alcaliphilus.</title>
        <authorList>
            <person name="Lopez-Hermoso C."/>
            <person name="De La Haba R."/>
            <person name="Sanchez-Porro C."/>
            <person name="Ventosa A."/>
        </authorList>
    </citation>
    <scope>NUCLEOTIDE SEQUENCE [LARGE SCALE GENOMIC DNA]</scope>
    <source>
        <strain evidence="3">CBH448</strain>
    </source>
</reference>
<dbReference type="RefSeq" id="WP_069363097.1">
    <property type="nucleotide sequence ID" value="NZ_MUFR01000021.1"/>
</dbReference>
<dbReference type="CDD" id="cd00757">
    <property type="entry name" value="ThiF_MoeB_HesA_family"/>
    <property type="match status" value="1"/>
</dbReference>
<dbReference type="EMBL" id="MUFR01000021">
    <property type="protein sequence ID" value="OOF33842.1"/>
    <property type="molecule type" value="Genomic_DNA"/>
</dbReference>
<name>A0ABX3KQ79_SALCS</name>
<dbReference type="SUPFAM" id="SSF69572">
    <property type="entry name" value="Activating enzymes of the ubiquitin-like proteins"/>
    <property type="match status" value="1"/>
</dbReference>
<dbReference type="Proteomes" id="UP000189431">
    <property type="component" value="Unassembled WGS sequence"/>
</dbReference>
<dbReference type="PANTHER" id="PTHR10953:SF194">
    <property type="entry name" value="MOLYBDOPTERIN-SYNTHASE ADENYLYLTRANSFERASE"/>
    <property type="match status" value="1"/>
</dbReference>
<dbReference type="InterPro" id="IPR035985">
    <property type="entry name" value="Ubiquitin-activating_enz"/>
</dbReference>
<dbReference type="Pfam" id="PF00899">
    <property type="entry name" value="ThiF"/>
    <property type="match status" value="1"/>
</dbReference>
<organism evidence="2 3">
    <name type="scientific">Salinivibrio costicola subsp. alcaliphilus</name>
    <dbReference type="NCBI Taxonomy" id="272773"/>
    <lineage>
        <taxon>Bacteria</taxon>
        <taxon>Pseudomonadati</taxon>
        <taxon>Pseudomonadota</taxon>
        <taxon>Gammaproteobacteria</taxon>
        <taxon>Vibrionales</taxon>
        <taxon>Vibrionaceae</taxon>
        <taxon>Salinivibrio</taxon>
    </lineage>
</organism>
<comment type="caution">
    <text evidence="2">The sequence shown here is derived from an EMBL/GenBank/DDBJ whole genome shotgun (WGS) entry which is preliminary data.</text>
</comment>
<keyword evidence="3" id="KW-1185">Reference proteome</keyword>
<feature type="domain" description="THIF-type NAD/FAD binding fold" evidence="1">
    <location>
        <begin position="10"/>
        <end position="242"/>
    </location>
</feature>
<gene>
    <name evidence="2" type="ORF">BZJ21_08865</name>
</gene>
<dbReference type="InterPro" id="IPR000594">
    <property type="entry name" value="ThiF_NAD_FAD-bd"/>
</dbReference>
<evidence type="ECO:0000259" key="1">
    <source>
        <dbReference type="Pfam" id="PF00899"/>
    </source>
</evidence>
<dbReference type="InterPro" id="IPR045886">
    <property type="entry name" value="ThiF/MoeB/HesA"/>
</dbReference>
<dbReference type="Gene3D" id="3.40.50.720">
    <property type="entry name" value="NAD(P)-binding Rossmann-like Domain"/>
    <property type="match status" value="1"/>
</dbReference>
<evidence type="ECO:0000313" key="2">
    <source>
        <dbReference type="EMBL" id="OOF33842.1"/>
    </source>
</evidence>